<accession>A0A914AZ14</accession>
<feature type="compositionally biased region" description="Low complexity" evidence="6">
    <location>
        <begin position="1892"/>
        <end position="1906"/>
    </location>
</feature>
<dbReference type="OMA" id="NTECASQ"/>
<keyword evidence="8" id="KW-1185">Reference proteome</keyword>
<protein>
    <submittedName>
        <fullName evidence="7">Uncharacterized protein</fullName>
    </submittedName>
</protein>
<dbReference type="Proteomes" id="UP000887568">
    <property type="component" value="Unplaced"/>
</dbReference>
<feature type="compositionally biased region" description="Polar residues" evidence="6">
    <location>
        <begin position="1912"/>
        <end position="1939"/>
    </location>
</feature>
<dbReference type="Gene3D" id="1.25.40.20">
    <property type="entry name" value="Ankyrin repeat-containing domain"/>
    <property type="match status" value="1"/>
</dbReference>
<feature type="repeat" description="ANK" evidence="5">
    <location>
        <begin position="1674"/>
        <end position="1706"/>
    </location>
</feature>
<organism evidence="7 8">
    <name type="scientific">Patiria miniata</name>
    <name type="common">Bat star</name>
    <name type="synonym">Asterina miniata</name>
    <dbReference type="NCBI Taxonomy" id="46514"/>
    <lineage>
        <taxon>Eukaryota</taxon>
        <taxon>Metazoa</taxon>
        <taxon>Echinodermata</taxon>
        <taxon>Eleutherozoa</taxon>
        <taxon>Asterozoa</taxon>
        <taxon>Asteroidea</taxon>
        <taxon>Valvatacea</taxon>
        <taxon>Valvatida</taxon>
        <taxon>Asterinidae</taxon>
        <taxon>Patiria</taxon>
    </lineage>
</organism>
<dbReference type="PROSITE" id="PS50088">
    <property type="entry name" value="ANK_REPEAT"/>
    <property type="match status" value="2"/>
</dbReference>
<feature type="region of interest" description="Disordered" evidence="6">
    <location>
        <begin position="218"/>
        <end position="246"/>
    </location>
</feature>
<dbReference type="RefSeq" id="XP_038068501.1">
    <property type="nucleotide sequence ID" value="XM_038212573.1"/>
</dbReference>
<dbReference type="InterPro" id="IPR021939">
    <property type="entry name" value="KN_motif"/>
</dbReference>
<feature type="compositionally biased region" description="Low complexity" evidence="6">
    <location>
        <begin position="269"/>
        <end position="288"/>
    </location>
</feature>
<keyword evidence="3 5" id="KW-0040">ANK repeat</keyword>
<feature type="region of interest" description="Disordered" evidence="6">
    <location>
        <begin position="1800"/>
        <end position="1958"/>
    </location>
</feature>
<dbReference type="GO" id="GO:0005737">
    <property type="term" value="C:cytoplasm"/>
    <property type="evidence" value="ECO:0007669"/>
    <property type="project" value="TreeGrafter"/>
</dbReference>
<feature type="region of interest" description="Disordered" evidence="6">
    <location>
        <begin position="1425"/>
        <end position="1526"/>
    </location>
</feature>
<dbReference type="OrthoDB" id="5406014at2759"/>
<sequence length="1958" mass="210688">MYRYYDLNCANDINAKASENVNSVKMAEGASGRGIADGSPGVETDLPRQEGQLKSSYKTENRNASNNNLVEDSTTKRCSCCPYGYHIDLDFLDFCQDISSGANLKKIKKVKRPRPRHEAVKSIKPPPPIVPPRSVSVTQHKKWKRQRDKLEADKILEKENAAFVATYSQFANLIRRRYMSEGLDFPEGPDGRDYVPMDTQSLPAFPLDVSLSDVETESVSSCSNIPPVADRRRSHPVGHPLDDEDMNRDNYLGIPHHLLATNLLRMSSQSGSNSSLSSTSSINFSQSSVGNPNSYGQGAMPSPQLGQGFFQSLEGSQASGRSTPSSISASALAGVRQQMAAALVRLKQLEDQVKAIPVLQVKISVLKEEKRLLMLQLKAKNKKPDSREIGVGDGIVEWNKITLNGSETEIGNLEDFQSEDLVTSQPHISAVSALQRIGKTKSDPSAKKAIVNPVQRYPVDTRSVGIDTNLVKSETKSVGINVTADDSSDQPDASHQANGWNGQPLHDRVMSETNVINVSSVAQLHSSPPPLRDYDSYNNMQGKAAAQEKYKRAMMSPRVNSLPDLSFSPPPVSPKPRIRSIGVNTELMESREKSTMVLPQTRSQQTSTIYVTQVEQGVSTERNVTNQGVVTDKAVFLERTTNTDNAISKDQSTSMDPVVSSCRDRGCNTDIIQKRISATNTGPMVLKKPVQSIGCNTTVVEFASRKITRDSGTHPVFLPVCSQSTNTEGVECVDFGTGTHIMVQDSSTSTSSPQLKEQCVGVDLRVQVQTVDHFTSTESVALSDCTTNTEKTEVTSQGVDCIAEILDSYTSMDSSQVSDESTNTERVAQSHRGVNCIPVTTESFTATLSTEVSDGATNTDGPDMLSRGVDCIVETSDKSVDAVDLLVESVVPSTEIVTEQIVVQTVDSNLMAAMPAMATLKPETADKALSVSITAETAECGTEMAMLKFVDDGTMYESSVFTSEFGMITDHLGLDMGMNTDHLGLDMGMNTDHLGLDMGMNTDHLGLDMGMNTDHLGLDMGMNTDHLGLDMGMNTDLQELTSVGCNTPTPPTVADAGVEADLIEKVTRPKVSSVSTSIDLDDDMSVSVGVGNCSVYDTICDRCTNLVTCSVAVGPTDATSLTRTIGTNYSVMTRTVGVGHNTFADQSANSDKAVGDHDIREPMCNICDRPIMKTVATEIVGPETRSHAVGDGVVTSQITEGVGDCTITDRVCEHCDNMTVSSVGVGNSDISQYTKTQGVQVDSAGFVPIELPVTHSAATGTLAQRQQRHSTEIQAILASSSEEPHPVFLSQVRSPYHESTSSSEEVSESLVQREYVDVEKSSLIGPLEAGNNNLSKIGYGGGKAGEWHGQEGHTTSSMATSTEQTFYPSDISHQVTSTKTVQSTRTTTRLRTEMQRPTHGLDFEDDEDFMTAGFANLHAILAGASPQSREGSMAMEASIREREDQRRPGMKDTTLRHRVVSSSEDSSDSESDTSTESSTSETTSTSVEGGSYDGQVVKLVKKRHDRKSKKNGTGKTRSQDRPRYTMSTEMTKACNALGKLLEMSGDSNAKDMSTCMATIAKEWFRVTSQKTSEPLEVEDMLTSLSGMDKAVLEKIINTADANGNTALHYSISHGNFDVVNLLLDSHVCDADRSNRAGYTAIMLASLAEMQSEKQRQSLAKLFHLGNVNVRATQAGQTALMLAVSHGRLDMVKLLLDAGADVNIQDEDGSTALMCASEHGHQEIVKCLLAHPQCDPTLLDNDGSSAFSIAMEAGHKNIGVLLYAQLNFAKQTGSPKRRAQSASPRFPAYTYSFINLSRSAVSPGPVSPSPSPSPSISSISPCPSPSLSTASSLSDLSHQSGASQASSRSRSVSPNSRIPKFRHFTQARPSHLSMSSSALHRTGGAATADKTPSPRGSLPSLRSSGRGAKTGIKSPSQRLTGSVTGSQRPSSIGNKQQASPTKKVGTLKTAKSLEKFSTM</sequence>
<feature type="region of interest" description="Disordered" evidence="6">
    <location>
        <begin position="30"/>
        <end position="68"/>
    </location>
</feature>
<feature type="compositionally biased region" description="Basic residues" evidence="6">
    <location>
        <begin position="1499"/>
        <end position="1512"/>
    </location>
</feature>
<feature type="compositionally biased region" description="Polar residues" evidence="6">
    <location>
        <begin position="52"/>
        <end position="68"/>
    </location>
</feature>
<evidence type="ECO:0000256" key="3">
    <source>
        <dbReference type="ARBA" id="ARBA00023043"/>
    </source>
</evidence>
<dbReference type="InterPro" id="IPR002110">
    <property type="entry name" value="Ankyrin_rpt"/>
</dbReference>
<feature type="compositionally biased region" description="Low complexity" evidence="6">
    <location>
        <begin position="1813"/>
        <end position="1855"/>
    </location>
</feature>
<dbReference type="EnsemblMetazoa" id="XM_038212573.1">
    <property type="protein sequence ID" value="XP_038068501.1"/>
    <property type="gene ID" value="LOC119737919"/>
</dbReference>
<dbReference type="PANTHER" id="PTHR24168">
    <property type="entry name" value="KN MOTIF AND ANKYRIN REPEAT DOMAIN-CONTAINING"/>
    <property type="match status" value="1"/>
</dbReference>
<evidence type="ECO:0000256" key="4">
    <source>
        <dbReference type="ARBA" id="ARBA00023054"/>
    </source>
</evidence>
<proteinExistence type="predicted"/>
<evidence type="ECO:0000256" key="1">
    <source>
        <dbReference type="ARBA" id="ARBA00022553"/>
    </source>
</evidence>
<dbReference type="SMART" id="SM00248">
    <property type="entry name" value="ANK"/>
    <property type="match status" value="3"/>
</dbReference>
<feature type="compositionally biased region" description="Polar residues" evidence="6">
    <location>
        <begin position="309"/>
        <end position="326"/>
    </location>
</feature>
<name>A0A914AZ14_PATMI</name>
<feature type="region of interest" description="Disordered" evidence="6">
    <location>
        <begin position="483"/>
        <end position="506"/>
    </location>
</feature>
<dbReference type="Pfam" id="PF12796">
    <property type="entry name" value="Ank_2"/>
    <property type="match status" value="2"/>
</dbReference>
<evidence type="ECO:0000256" key="2">
    <source>
        <dbReference type="ARBA" id="ARBA00022737"/>
    </source>
</evidence>
<feature type="repeat" description="ANK" evidence="5">
    <location>
        <begin position="1602"/>
        <end position="1624"/>
    </location>
</feature>
<keyword evidence="4" id="KW-0175">Coiled coil</keyword>
<dbReference type="Pfam" id="PF12075">
    <property type="entry name" value="KN_motif"/>
    <property type="match status" value="1"/>
</dbReference>
<reference evidence="7" key="1">
    <citation type="submission" date="2022-11" db="UniProtKB">
        <authorList>
            <consortium name="EnsemblMetazoa"/>
        </authorList>
    </citation>
    <scope>IDENTIFICATION</scope>
</reference>
<evidence type="ECO:0000256" key="5">
    <source>
        <dbReference type="PROSITE-ProRule" id="PRU00023"/>
    </source>
</evidence>
<feature type="region of interest" description="Disordered" evidence="6">
    <location>
        <begin position="269"/>
        <end position="326"/>
    </location>
</feature>
<evidence type="ECO:0000256" key="6">
    <source>
        <dbReference type="SAM" id="MobiDB-lite"/>
    </source>
</evidence>
<dbReference type="FunFam" id="1.25.40.20:FF:000017">
    <property type="entry name" value="KN motif and ankyrin repeat domain-containing protein 1"/>
    <property type="match status" value="1"/>
</dbReference>
<keyword evidence="2" id="KW-0677">Repeat</keyword>
<evidence type="ECO:0000313" key="8">
    <source>
        <dbReference type="Proteomes" id="UP000887568"/>
    </source>
</evidence>
<dbReference type="GeneID" id="119737919"/>
<feature type="compositionally biased region" description="Basic and acidic residues" evidence="6">
    <location>
        <begin position="1438"/>
        <end position="1455"/>
    </location>
</feature>
<dbReference type="InterPro" id="IPR036770">
    <property type="entry name" value="Ankyrin_rpt-contain_sf"/>
</dbReference>
<feature type="region of interest" description="Disordered" evidence="6">
    <location>
        <begin position="109"/>
        <end position="136"/>
    </location>
</feature>
<dbReference type="GO" id="GO:0005856">
    <property type="term" value="C:cytoskeleton"/>
    <property type="evidence" value="ECO:0007669"/>
    <property type="project" value="TreeGrafter"/>
</dbReference>
<dbReference type="PRINTS" id="PR01415">
    <property type="entry name" value="ANKYRIN"/>
</dbReference>
<feature type="compositionally biased region" description="Low complexity" evidence="6">
    <location>
        <begin position="1474"/>
        <end position="1486"/>
    </location>
</feature>
<dbReference type="SUPFAM" id="SSF48403">
    <property type="entry name" value="Ankyrin repeat"/>
    <property type="match status" value="1"/>
</dbReference>
<dbReference type="InterPro" id="IPR047184">
    <property type="entry name" value="KANK1-4"/>
</dbReference>
<dbReference type="PROSITE" id="PS50297">
    <property type="entry name" value="ANK_REP_REGION"/>
    <property type="match status" value="2"/>
</dbReference>
<dbReference type="GO" id="GO:0030837">
    <property type="term" value="P:negative regulation of actin filament polymerization"/>
    <property type="evidence" value="ECO:0007669"/>
    <property type="project" value="InterPro"/>
</dbReference>
<evidence type="ECO:0000313" key="7">
    <source>
        <dbReference type="EnsemblMetazoa" id="XP_038068501.1"/>
    </source>
</evidence>
<keyword evidence="1" id="KW-0597">Phosphoprotein</keyword>
<feature type="compositionally biased region" description="Polar residues" evidence="6">
    <location>
        <begin position="490"/>
        <end position="501"/>
    </location>
</feature>
<dbReference type="PANTHER" id="PTHR24168:SF21">
    <property type="entry name" value="KANK, ISOFORM D"/>
    <property type="match status" value="1"/>
</dbReference>